<dbReference type="Proteomes" id="UP000007015">
    <property type="component" value="Chromosome 4"/>
</dbReference>
<keyword evidence="3" id="KW-1185">Reference proteome</keyword>
<feature type="region of interest" description="Disordered" evidence="1">
    <location>
        <begin position="13"/>
        <end position="76"/>
    </location>
</feature>
<evidence type="ECO:0000313" key="2">
    <source>
        <dbReference type="EMBL" id="EAY93237.1"/>
    </source>
</evidence>
<dbReference type="EMBL" id="CM000129">
    <property type="protein sequence ID" value="EAY93237.1"/>
    <property type="molecule type" value="Genomic_DNA"/>
</dbReference>
<reference evidence="2 3" key="1">
    <citation type="journal article" date="2005" name="PLoS Biol.">
        <title>The genomes of Oryza sativa: a history of duplications.</title>
        <authorList>
            <person name="Yu J."/>
            <person name="Wang J."/>
            <person name="Lin W."/>
            <person name="Li S."/>
            <person name="Li H."/>
            <person name="Zhou J."/>
            <person name="Ni P."/>
            <person name="Dong W."/>
            <person name="Hu S."/>
            <person name="Zeng C."/>
            <person name="Zhang J."/>
            <person name="Zhang Y."/>
            <person name="Li R."/>
            <person name="Xu Z."/>
            <person name="Li S."/>
            <person name="Li X."/>
            <person name="Zheng H."/>
            <person name="Cong L."/>
            <person name="Lin L."/>
            <person name="Yin J."/>
            <person name="Geng J."/>
            <person name="Li G."/>
            <person name="Shi J."/>
            <person name="Liu J."/>
            <person name="Lv H."/>
            <person name="Li J."/>
            <person name="Wang J."/>
            <person name="Deng Y."/>
            <person name="Ran L."/>
            <person name="Shi X."/>
            <person name="Wang X."/>
            <person name="Wu Q."/>
            <person name="Li C."/>
            <person name="Ren X."/>
            <person name="Wang J."/>
            <person name="Wang X."/>
            <person name="Li D."/>
            <person name="Liu D."/>
            <person name="Zhang X."/>
            <person name="Ji Z."/>
            <person name="Zhao W."/>
            <person name="Sun Y."/>
            <person name="Zhang Z."/>
            <person name="Bao J."/>
            <person name="Han Y."/>
            <person name="Dong L."/>
            <person name="Ji J."/>
            <person name="Chen P."/>
            <person name="Wu S."/>
            <person name="Liu J."/>
            <person name="Xiao Y."/>
            <person name="Bu D."/>
            <person name="Tan J."/>
            <person name="Yang L."/>
            <person name="Ye C."/>
            <person name="Zhang J."/>
            <person name="Xu J."/>
            <person name="Zhou Y."/>
            <person name="Yu Y."/>
            <person name="Zhang B."/>
            <person name="Zhuang S."/>
            <person name="Wei H."/>
            <person name="Liu B."/>
            <person name="Lei M."/>
            <person name="Yu H."/>
            <person name="Li Y."/>
            <person name="Xu H."/>
            <person name="Wei S."/>
            <person name="He X."/>
            <person name="Fang L."/>
            <person name="Zhang Z."/>
            <person name="Zhang Y."/>
            <person name="Huang X."/>
            <person name="Su Z."/>
            <person name="Tong W."/>
            <person name="Li J."/>
            <person name="Tong Z."/>
            <person name="Li S."/>
            <person name="Ye J."/>
            <person name="Wang L."/>
            <person name="Fang L."/>
            <person name="Lei T."/>
            <person name="Chen C."/>
            <person name="Chen H."/>
            <person name="Xu Z."/>
            <person name="Li H."/>
            <person name="Huang H."/>
            <person name="Zhang F."/>
            <person name="Xu H."/>
            <person name="Li N."/>
            <person name="Zhao C."/>
            <person name="Li S."/>
            <person name="Dong L."/>
            <person name="Huang Y."/>
            <person name="Li L."/>
            <person name="Xi Y."/>
            <person name="Qi Q."/>
            <person name="Li W."/>
            <person name="Zhang B."/>
            <person name="Hu W."/>
            <person name="Zhang Y."/>
            <person name="Tian X."/>
            <person name="Jiao Y."/>
            <person name="Liang X."/>
            <person name="Jin J."/>
            <person name="Gao L."/>
            <person name="Zheng W."/>
            <person name="Hao B."/>
            <person name="Liu S."/>
            <person name="Wang W."/>
            <person name="Yuan L."/>
            <person name="Cao M."/>
            <person name="McDermott J."/>
            <person name="Samudrala R."/>
            <person name="Wang J."/>
            <person name="Wong G.K."/>
            <person name="Yang H."/>
        </authorList>
    </citation>
    <scope>NUCLEOTIDE SEQUENCE [LARGE SCALE GENOMIC DNA]</scope>
    <source>
        <strain evidence="3">cv. 93-11</strain>
    </source>
</reference>
<dbReference type="HOGENOM" id="CLU_2658885_0_0_1"/>
<organism evidence="2 3">
    <name type="scientific">Oryza sativa subsp. indica</name>
    <name type="common">Rice</name>
    <dbReference type="NCBI Taxonomy" id="39946"/>
    <lineage>
        <taxon>Eukaryota</taxon>
        <taxon>Viridiplantae</taxon>
        <taxon>Streptophyta</taxon>
        <taxon>Embryophyta</taxon>
        <taxon>Tracheophyta</taxon>
        <taxon>Spermatophyta</taxon>
        <taxon>Magnoliopsida</taxon>
        <taxon>Liliopsida</taxon>
        <taxon>Poales</taxon>
        <taxon>Poaceae</taxon>
        <taxon>BOP clade</taxon>
        <taxon>Oryzoideae</taxon>
        <taxon>Oryzeae</taxon>
        <taxon>Oryzinae</taxon>
        <taxon>Oryza</taxon>
        <taxon>Oryza sativa</taxon>
    </lineage>
</organism>
<accession>A2XQX7</accession>
<proteinExistence type="predicted"/>
<protein>
    <submittedName>
        <fullName evidence="2">Uncharacterized protein</fullName>
    </submittedName>
</protein>
<sequence length="76" mass="8115">MAMGLGRRLVVETSEEAQGCGGDWSPGSPMMKRGQMEHPRAGRRGWPKNHRAVAVASDPEERREQGVQGVVGMGGG</sequence>
<evidence type="ECO:0000256" key="1">
    <source>
        <dbReference type="SAM" id="MobiDB-lite"/>
    </source>
</evidence>
<dbReference type="AlphaFoldDB" id="A2XQX7"/>
<name>A2XQX7_ORYSI</name>
<evidence type="ECO:0000313" key="3">
    <source>
        <dbReference type="Proteomes" id="UP000007015"/>
    </source>
</evidence>
<dbReference type="Gramene" id="BGIOSGA015500-TA">
    <property type="protein sequence ID" value="BGIOSGA015500-PA"/>
    <property type="gene ID" value="BGIOSGA015500"/>
</dbReference>
<gene>
    <name evidence="2" type="ORF">OsI_15045</name>
</gene>
<feature type="compositionally biased region" description="Basic residues" evidence="1">
    <location>
        <begin position="41"/>
        <end position="51"/>
    </location>
</feature>